<keyword evidence="10" id="KW-0413">Isomerase</keyword>
<keyword evidence="3 8" id="KW-0812">Transmembrane</keyword>
<dbReference type="KEGG" id="pars:DRW48_08950"/>
<dbReference type="PANTHER" id="PTHR47529:SF1">
    <property type="entry name" value="PERIPLASMIC CHAPERONE PPID"/>
    <property type="match status" value="1"/>
</dbReference>
<evidence type="ECO:0000256" key="6">
    <source>
        <dbReference type="ARBA" id="ARBA00023186"/>
    </source>
</evidence>
<keyword evidence="2" id="KW-1003">Cell membrane</keyword>
<dbReference type="OrthoDB" id="9768393at2"/>
<comment type="similarity">
    <text evidence="7">Belongs to the PpiD chaperone family.</text>
</comment>
<keyword evidence="6" id="KW-0143">Chaperone</keyword>
<evidence type="ECO:0000256" key="7">
    <source>
        <dbReference type="ARBA" id="ARBA00038408"/>
    </source>
</evidence>
<evidence type="ECO:0000259" key="9">
    <source>
        <dbReference type="Pfam" id="PF13145"/>
    </source>
</evidence>
<dbReference type="InterPro" id="IPR052029">
    <property type="entry name" value="PpiD_chaperone"/>
</dbReference>
<dbReference type="PANTHER" id="PTHR47529">
    <property type="entry name" value="PEPTIDYL-PROLYL CIS-TRANS ISOMERASE D"/>
    <property type="match status" value="1"/>
</dbReference>
<dbReference type="GO" id="GO:0005886">
    <property type="term" value="C:plasma membrane"/>
    <property type="evidence" value="ECO:0007669"/>
    <property type="project" value="UniProtKB-SubCell"/>
</dbReference>
<evidence type="ECO:0000256" key="2">
    <source>
        <dbReference type="ARBA" id="ARBA00022475"/>
    </source>
</evidence>
<dbReference type="Pfam" id="PF13624">
    <property type="entry name" value="SurA_N_3"/>
    <property type="match status" value="1"/>
</dbReference>
<sequence>MTRRGKSAINWILMGFILLGLGGWGVSNFTGPSQGSIGAVGSTEIKAADYARALQAEMRSIQSQTGQPMTAETARAMGLPQSVQQRLITASALEEEARQMGLSVGDRRVADQIMAAPAFQGIGGFDRARYADTLRNEQLSEPQFERDVRMDEARLLLQRAVTGATAAPAGAVAQTTRWLTETRDLTWSEVTADQLDGPVTAPDDATLQAWHQANASRFTKPETRHISYAWLTPEMLENSVQLDETALRQLYEERKDEFQQPERRMVDRLVYPDQATAEAAKARLDKGEVDFDALVAERGLTRQAIDLGEVTQAQLGAAGAAVFATEGNGVVGPVPTDLGPALFSVNAILDPVNVGFEAAQTELRAEAALDKAKRDIEGQSAAINDLLAGGASLDDLAKETPMKRGEIDWQEGETPAAGSIATYPAFRTRVETLTDKDYPELFELDDGGIFAMTLTKVTPAAVIPFDQVRDRVLADWTTTETHKRLLALADKQRLSAEAEAGQAAGTKAPGLGRDGAIDGAPAAVVTEGFALKEAGDGAVVDADGRVFIVTLDAVHEADPKADQTVQVASAVSKRQTQTLAEDYFDFYTRALVDEFGLHLNQQAAAAVDARMQ</sequence>
<comment type="subcellular location">
    <subcellularLocation>
        <location evidence="1">Cell membrane</location>
        <topology evidence="1">Single-pass type II membrane protein</topology>
    </subcellularLocation>
</comment>
<keyword evidence="4 8" id="KW-1133">Transmembrane helix</keyword>
<keyword evidence="11" id="KW-1185">Reference proteome</keyword>
<dbReference type="Pfam" id="PF13145">
    <property type="entry name" value="Rotamase_2"/>
    <property type="match status" value="1"/>
</dbReference>
<organism evidence="10 11">
    <name type="scientific">Paracoccus suum</name>
    <dbReference type="NCBI Taxonomy" id="2259340"/>
    <lineage>
        <taxon>Bacteria</taxon>
        <taxon>Pseudomonadati</taxon>
        <taxon>Pseudomonadota</taxon>
        <taxon>Alphaproteobacteria</taxon>
        <taxon>Rhodobacterales</taxon>
        <taxon>Paracoccaceae</taxon>
        <taxon>Paracoccus</taxon>
    </lineage>
</organism>
<name>A0A344PK91_9RHOB</name>
<dbReference type="Proteomes" id="UP000252023">
    <property type="component" value="Chromosome"/>
</dbReference>
<gene>
    <name evidence="10" type="ORF">DRW48_08950</name>
</gene>
<dbReference type="SUPFAM" id="SSF109998">
    <property type="entry name" value="Triger factor/SurA peptide-binding domain-like"/>
    <property type="match status" value="1"/>
</dbReference>
<accession>A0A344PK91</accession>
<dbReference type="InterPro" id="IPR000297">
    <property type="entry name" value="PPIase_PpiC"/>
</dbReference>
<dbReference type="EMBL" id="CP030918">
    <property type="protein sequence ID" value="AXC49796.1"/>
    <property type="molecule type" value="Genomic_DNA"/>
</dbReference>
<evidence type="ECO:0000313" key="10">
    <source>
        <dbReference type="EMBL" id="AXC49796.1"/>
    </source>
</evidence>
<evidence type="ECO:0000256" key="8">
    <source>
        <dbReference type="SAM" id="Phobius"/>
    </source>
</evidence>
<keyword evidence="5 8" id="KW-0472">Membrane</keyword>
<reference evidence="11" key="1">
    <citation type="submission" date="2018-07" db="EMBL/GenBank/DDBJ databases">
        <title>Genome sequencing of Paracoccus sp. SC2-6.</title>
        <authorList>
            <person name="Heo J."/>
            <person name="Kim S.-J."/>
            <person name="Kwon S.-W."/>
        </authorList>
    </citation>
    <scope>NUCLEOTIDE SEQUENCE [LARGE SCALE GENOMIC DNA]</scope>
    <source>
        <strain evidence="11">SC2-6</strain>
    </source>
</reference>
<dbReference type="AlphaFoldDB" id="A0A344PK91"/>
<evidence type="ECO:0000313" key="11">
    <source>
        <dbReference type="Proteomes" id="UP000252023"/>
    </source>
</evidence>
<dbReference type="InterPro" id="IPR027304">
    <property type="entry name" value="Trigger_fact/SurA_dom_sf"/>
</dbReference>
<dbReference type="SUPFAM" id="SSF54534">
    <property type="entry name" value="FKBP-like"/>
    <property type="match status" value="1"/>
</dbReference>
<evidence type="ECO:0000256" key="4">
    <source>
        <dbReference type="ARBA" id="ARBA00022989"/>
    </source>
</evidence>
<evidence type="ECO:0000256" key="1">
    <source>
        <dbReference type="ARBA" id="ARBA00004401"/>
    </source>
</evidence>
<evidence type="ECO:0000256" key="3">
    <source>
        <dbReference type="ARBA" id="ARBA00022692"/>
    </source>
</evidence>
<feature type="transmembrane region" description="Helical" evidence="8">
    <location>
        <begin position="7"/>
        <end position="26"/>
    </location>
</feature>
<feature type="domain" description="PpiC" evidence="9">
    <location>
        <begin position="243"/>
        <end position="359"/>
    </location>
</feature>
<evidence type="ECO:0000256" key="5">
    <source>
        <dbReference type="ARBA" id="ARBA00023136"/>
    </source>
</evidence>
<proteinExistence type="inferred from homology"/>
<dbReference type="GO" id="GO:0003755">
    <property type="term" value="F:peptidyl-prolyl cis-trans isomerase activity"/>
    <property type="evidence" value="ECO:0007669"/>
    <property type="project" value="InterPro"/>
</dbReference>
<protein>
    <submittedName>
        <fullName evidence="10">Peptidylprolyl isomerase</fullName>
    </submittedName>
</protein>